<feature type="compositionally biased region" description="Polar residues" evidence="1">
    <location>
        <begin position="337"/>
        <end position="347"/>
    </location>
</feature>
<evidence type="ECO:0000259" key="2">
    <source>
        <dbReference type="Pfam" id="PF06985"/>
    </source>
</evidence>
<feature type="domain" description="Heterokaryon incompatibility" evidence="2">
    <location>
        <begin position="22"/>
        <end position="110"/>
    </location>
</feature>
<dbReference type="AlphaFoldDB" id="A0A9P8VA67"/>
<dbReference type="OrthoDB" id="20872at2759"/>
<organism evidence="4 5">
    <name type="scientific">Plectosphaerella plurivora</name>
    <dbReference type="NCBI Taxonomy" id="936078"/>
    <lineage>
        <taxon>Eukaryota</taxon>
        <taxon>Fungi</taxon>
        <taxon>Dikarya</taxon>
        <taxon>Ascomycota</taxon>
        <taxon>Pezizomycotina</taxon>
        <taxon>Sordariomycetes</taxon>
        <taxon>Hypocreomycetidae</taxon>
        <taxon>Glomerellales</taxon>
        <taxon>Plectosphaerellaceae</taxon>
        <taxon>Plectosphaerella</taxon>
    </lineage>
</organism>
<comment type="caution">
    <text evidence="4">The sequence shown here is derived from an EMBL/GenBank/DDBJ whole genome shotgun (WGS) entry which is preliminary data.</text>
</comment>
<protein>
    <submittedName>
        <fullName evidence="4">Heterokaryon incompatibility protein-domain-containing protein</fullName>
    </submittedName>
</protein>
<sequence length="347" mass="38817">MRLVHTTSLELSDFTLAKPPPYAILSHTWGPEEVTFQDLCASAAPDRTSWTKAGYAKIVQTCRLAKERGLDYAWIDTCCIDKKSSAELTESINSMFAYYKNAEICIVHLEDLPTGSNDLAPCKWFTRGWTLQELLAPMHHAFYDQTWAFIGTKSTHIEAIGRITLIPQGVLYKTTQIRDFSIATRMSWASDRKTTRPEDVAYCLLGIFEVNMPLIYGEGSRAFRRLQEEIIKRDNDLSILAWEPDSSQETRSDDAHGTNLLAQSPADFSRSRGVHPFANDFPELAITNRGFSISPDIPILSGNMPSLWTWQSGVIWNSDMPSPNVSGTPKTGLFSAQMPSVTHSSPT</sequence>
<evidence type="ECO:0000256" key="1">
    <source>
        <dbReference type="SAM" id="MobiDB-lite"/>
    </source>
</evidence>
<dbReference type="PANTHER" id="PTHR10622">
    <property type="entry name" value="HET DOMAIN-CONTAINING PROTEIN"/>
    <property type="match status" value="1"/>
</dbReference>
<name>A0A9P8VA67_9PEZI</name>
<dbReference type="EMBL" id="JAGSXJ010000016">
    <property type="protein sequence ID" value="KAH6684899.1"/>
    <property type="molecule type" value="Genomic_DNA"/>
</dbReference>
<dbReference type="Pfam" id="PF26640">
    <property type="entry name" value="DUF8212"/>
    <property type="match status" value="1"/>
</dbReference>
<dbReference type="Pfam" id="PF06985">
    <property type="entry name" value="HET"/>
    <property type="match status" value="1"/>
</dbReference>
<evidence type="ECO:0000313" key="4">
    <source>
        <dbReference type="EMBL" id="KAH6684899.1"/>
    </source>
</evidence>
<dbReference type="InterPro" id="IPR010730">
    <property type="entry name" value="HET"/>
</dbReference>
<dbReference type="Proteomes" id="UP000770015">
    <property type="component" value="Unassembled WGS sequence"/>
</dbReference>
<reference evidence="4" key="1">
    <citation type="journal article" date="2021" name="Nat. Commun.">
        <title>Genetic determinants of endophytism in the Arabidopsis root mycobiome.</title>
        <authorList>
            <person name="Mesny F."/>
            <person name="Miyauchi S."/>
            <person name="Thiergart T."/>
            <person name="Pickel B."/>
            <person name="Atanasova L."/>
            <person name="Karlsson M."/>
            <person name="Huettel B."/>
            <person name="Barry K.W."/>
            <person name="Haridas S."/>
            <person name="Chen C."/>
            <person name="Bauer D."/>
            <person name="Andreopoulos W."/>
            <person name="Pangilinan J."/>
            <person name="LaButti K."/>
            <person name="Riley R."/>
            <person name="Lipzen A."/>
            <person name="Clum A."/>
            <person name="Drula E."/>
            <person name="Henrissat B."/>
            <person name="Kohler A."/>
            <person name="Grigoriev I.V."/>
            <person name="Martin F.M."/>
            <person name="Hacquard S."/>
        </authorList>
    </citation>
    <scope>NUCLEOTIDE SEQUENCE</scope>
    <source>
        <strain evidence="4">MPI-SDFR-AT-0117</strain>
    </source>
</reference>
<dbReference type="PANTHER" id="PTHR10622:SF12">
    <property type="entry name" value="HET DOMAIN-CONTAINING PROTEIN"/>
    <property type="match status" value="1"/>
</dbReference>
<evidence type="ECO:0000313" key="5">
    <source>
        <dbReference type="Proteomes" id="UP000770015"/>
    </source>
</evidence>
<gene>
    <name evidence="4" type="ORF">F5X68DRAFT_269446</name>
</gene>
<feature type="domain" description="DUF8212" evidence="3">
    <location>
        <begin position="221"/>
        <end position="269"/>
    </location>
</feature>
<evidence type="ECO:0000259" key="3">
    <source>
        <dbReference type="Pfam" id="PF26640"/>
    </source>
</evidence>
<keyword evidence="5" id="KW-1185">Reference proteome</keyword>
<feature type="region of interest" description="Disordered" evidence="1">
    <location>
        <begin position="326"/>
        <end position="347"/>
    </location>
</feature>
<accession>A0A9P8VA67</accession>
<dbReference type="InterPro" id="IPR058525">
    <property type="entry name" value="DUF8212"/>
</dbReference>
<proteinExistence type="predicted"/>